<dbReference type="SUPFAM" id="SSF46894">
    <property type="entry name" value="C-terminal effector domain of the bipartite response regulators"/>
    <property type="match status" value="1"/>
</dbReference>
<dbReference type="EC" id="2.7.11.1" evidence="2"/>
<evidence type="ECO:0000259" key="1">
    <source>
        <dbReference type="PROSITE" id="PS50043"/>
    </source>
</evidence>
<dbReference type="Pfam" id="PF13401">
    <property type="entry name" value="AAA_22"/>
    <property type="match status" value="1"/>
</dbReference>
<dbReference type="InterPro" id="IPR000792">
    <property type="entry name" value="Tscrpt_reg_LuxR_C"/>
</dbReference>
<dbReference type="InterPro" id="IPR016032">
    <property type="entry name" value="Sig_transdc_resp-reg_C-effctor"/>
</dbReference>
<feature type="domain" description="HTH luxR-type" evidence="1">
    <location>
        <begin position="692"/>
        <end position="757"/>
    </location>
</feature>
<dbReference type="InterPro" id="IPR036388">
    <property type="entry name" value="WH-like_DNA-bd_sf"/>
</dbReference>
<keyword evidence="3" id="KW-1185">Reference proteome</keyword>
<dbReference type="InterPro" id="IPR049945">
    <property type="entry name" value="AAA_22"/>
</dbReference>
<proteinExistence type="predicted"/>
<dbReference type="InterPro" id="IPR027417">
    <property type="entry name" value="P-loop_NTPase"/>
</dbReference>
<sequence length="765" mass="83051">MTSFVGRDHLLAELLDLLRGSRLVTLVGPGGVGKSRLAAELERRHRDNFGTVAVVLLAKVDAAGVVEREIAAALGMVDYSARPAYDTLVEHLRGRGDVLLILDNCEHLWEDVAELAGALIEDVPRLRLLATSRSYLGVSGERVLQVPPLSVEATDHNGRSEAMILLMDRMHAAGNSTGDIAADEAADELARWSSGLPLVLEFIAVRLGSGLTPAMVLERLNGGRLLSAATGRQSRRVQPHHKTLHDVLDWSWNLCSPKEQLLLARISVFSGSFDLDAAEAVCTGGDIALEDVVDLVGELVQQSWVTTTKSGRYLQLRPIREYGLRQLAACGDDDRTRRAHCAYFRAMAANAAVSWFSRDEVRLLNQIRDNLYDFRAAVNYCATAPDTVHFGLETWFNLTRVRAWFFFGMLGDGTELLQYMLDLADLPVGPERISVTALLGFNLLCQGDQAGSAKYLDLCRDMAEQAGVPEAPALTFFAGSHALFCDDSTQSIPLLKRACDLFAQAGPGFRGDQGMAELLAAIAGGLVGTPADAVLAERCLAHAEESGAEWAVSWALWAKGVTPLLHGDPFTAISLMQDALDRQITLQERWGTIWSVEGLSWATAALVIQLQLDGEAAQRAVELQGGAEQLQKDNGIYIGGLAPMRRQRDKARTSMVSVLGEAVYTAACERGAALARSNPQEFLAGAKRPVVLKNSLDILTPREQDVALLIGDGRTTPEIAAKLNLSPRTIENVVQKLYDKVGVRRRPALAAWVQAQRSGSPRDGQ</sequence>
<gene>
    <name evidence="2" type="ORF">JOF56_009247</name>
</gene>
<keyword evidence="2" id="KW-0418">Kinase</keyword>
<dbReference type="Gene3D" id="1.10.10.10">
    <property type="entry name" value="Winged helix-like DNA-binding domain superfamily/Winged helix DNA-binding domain"/>
    <property type="match status" value="1"/>
</dbReference>
<dbReference type="PROSITE" id="PS50043">
    <property type="entry name" value="HTH_LUXR_2"/>
    <property type="match status" value="1"/>
</dbReference>
<dbReference type="PANTHER" id="PTHR47691:SF3">
    <property type="entry name" value="HTH-TYPE TRANSCRIPTIONAL REGULATOR RV0890C-RELATED"/>
    <property type="match status" value="1"/>
</dbReference>
<accession>A0ABS4TWT8</accession>
<dbReference type="SMART" id="SM00421">
    <property type="entry name" value="HTH_LUXR"/>
    <property type="match status" value="1"/>
</dbReference>
<dbReference type="Proteomes" id="UP001519332">
    <property type="component" value="Unassembled WGS sequence"/>
</dbReference>
<dbReference type="PRINTS" id="PR00038">
    <property type="entry name" value="HTHLUXR"/>
</dbReference>
<dbReference type="PANTHER" id="PTHR47691">
    <property type="entry name" value="REGULATOR-RELATED"/>
    <property type="match status" value="1"/>
</dbReference>
<dbReference type="Gene3D" id="3.40.50.300">
    <property type="entry name" value="P-loop containing nucleotide triphosphate hydrolases"/>
    <property type="match status" value="1"/>
</dbReference>
<dbReference type="Pfam" id="PF00196">
    <property type="entry name" value="GerE"/>
    <property type="match status" value="1"/>
</dbReference>
<dbReference type="CDD" id="cd06170">
    <property type="entry name" value="LuxR_C_like"/>
    <property type="match status" value="1"/>
</dbReference>
<protein>
    <submittedName>
        <fullName evidence="2">Non-specific serine/threonine protein kinase</fullName>
        <ecNumber evidence="2">2.7.11.1</ecNumber>
    </submittedName>
</protein>
<reference evidence="2 3" key="1">
    <citation type="submission" date="2021-03" db="EMBL/GenBank/DDBJ databases">
        <title>Sequencing the genomes of 1000 actinobacteria strains.</title>
        <authorList>
            <person name="Klenk H.-P."/>
        </authorList>
    </citation>
    <scope>NUCLEOTIDE SEQUENCE [LARGE SCALE GENOMIC DNA]</scope>
    <source>
        <strain evidence="2 3">DSM 46670</strain>
    </source>
</reference>
<evidence type="ECO:0000313" key="2">
    <source>
        <dbReference type="EMBL" id="MBP2328862.1"/>
    </source>
</evidence>
<dbReference type="SUPFAM" id="SSF52540">
    <property type="entry name" value="P-loop containing nucleoside triphosphate hydrolases"/>
    <property type="match status" value="1"/>
</dbReference>
<comment type="caution">
    <text evidence="2">The sequence shown here is derived from an EMBL/GenBank/DDBJ whole genome shotgun (WGS) entry which is preliminary data.</text>
</comment>
<dbReference type="GO" id="GO:0004674">
    <property type="term" value="F:protein serine/threonine kinase activity"/>
    <property type="evidence" value="ECO:0007669"/>
    <property type="project" value="UniProtKB-KW"/>
</dbReference>
<dbReference type="RefSeq" id="WP_209645765.1">
    <property type="nucleotide sequence ID" value="NZ_JAGINW010000001.1"/>
</dbReference>
<keyword evidence="2" id="KW-0808">Transferase</keyword>
<dbReference type="EMBL" id="JAGINW010000001">
    <property type="protein sequence ID" value="MBP2328862.1"/>
    <property type="molecule type" value="Genomic_DNA"/>
</dbReference>
<evidence type="ECO:0000313" key="3">
    <source>
        <dbReference type="Proteomes" id="UP001519332"/>
    </source>
</evidence>
<organism evidence="2 3">
    <name type="scientific">Kibdelosporangium banguiense</name>
    <dbReference type="NCBI Taxonomy" id="1365924"/>
    <lineage>
        <taxon>Bacteria</taxon>
        <taxon>Bacillati</taxon>
        <taxon>Actinomycetota</taxon>
        <taxon>Actinomycetes</taxon>
        <taxon>Pseudonocardiales</taxon>
        <taxon>Pseudonocardiaceae</taxon>
        <taxon>Kibdelosporangium</taxon>
    </lineage>
</organism>
<name>A0ABS4TWT8_9PSEU</name>
<keyword evidence="2" id="KW-0723">Serine/threonine-protein kinase</keyword>